<evidence type="ECO:0008006" key="6">
    <source>
        <dbReference type="Google" id="ProtNLM"/>
    </source>
</evidence>
<accession>A0A8D0UAC4</accession>
<evidence type="ECO:0000259" key="2">
    <source>
        <dbReference type="Pfam" id="PF02994"/>
    </source>
</evidence>
<feature type="domain" description="L1 transposable element dsRBD-like" evidence="3">
    <location>
        <begin position="102"/>
        <end position="165"/>
    </location>
</feature>
<protein>
    <recommendedName>
        <fullName evidence="6">L1 transposable element RRM domain-containing protein</fullName>
    </recommendedName>
</protein>
<dbReference type="Gene3D" id="3.30.70.1820">
    <property type="entry name" value="L1 transposable element, RRM domain"/>
    <property type="match status" value="1"/>
</dbReference>
<dbReference type="Gene3D" id="3.30.250.20">
    <property type="entry name" value="L1 transposable element, C-terminal domain"/>
    <property type="match status" value="1"/>
</dbReference>
<reference evidence="4" key="1">
    <citation type="submission" date="2025-08" db="UniProtKB">
        <authorList>
            <consortium name="Ensembl"/>
        </authorList>
    </citation>
    <scope>IDENTIFICATION</scope>
</reference>
<evidence type="ECO:0000259" key="3">
    <source>
        <dbReference type="Pfam" id="PF17490"/>
    </source>
</evidence>
<evidence type="ECO:0000313" key="5">
    <source>
        <dbReference type="Proteomes" id="UP000694726"/>
    </source>
</evidence>
<dbReference type="Pfam" id="PF17490">
    <property type="entry name" value="Tnp_22_dsRBD"/>
    <property type="match status" value="1"/>
</dbReference>
<feature type="domain" description="L1 transposable element RRM" evidence="2">
    <location>
        <begin position="20"/>
        <end position="98"/>
    </location>
</feature>
<name>A0A8D0UAC4_PIG</name>
<proteinExistence type="inferred from homology"/>
<dbReference type="Ensembl" id="ENSSSCT00015089402.1">
    <property type="protein sequence ID" value="ENSSSCP00015036470.1"/>
    <property type="gene ID" value="ENSSSCG00015066803.1"/>
</dbReference>
<dbReference type="InterPro" id="IPR035300">
    <property type="entry name" value="L1_dsRBD"/>
</dbReference>
<dbReference type="InterPro" id="IPR004244">
    <property type="entry name" value="Transposase_22"/>
</dbReference>
<evidence type="ECO:0000313" key="4">
    <source>
        <dbReference type="Ensembl" id="ENSSSCP00015036470.1"/>
    </source>
</evidence>
<sequence length="272" mass="32262">MHQHPYYKGTRRRREREKGTEKIFQEIIAENSPNMGKEPLTQIQEAQLVPYKINPRRNTSRHILIKLTKIKDKEKILKAAREKKQRPYKVNAIRLSGDFSTETLQARREWCDILNVMKGKNLQPRLLYPARLSFRFEGEIKTFTDKQKLREFSNTKPALQQILKELPSAEKKRQQQETKMPQMARLTSKGIYTVKIRNHSSTIIPPKSEIMRTGGYKCRALEMNLQLREQQLKTISYTYRLLHQNFKITANQKSTIDTKTRNLWRRNISHSK</sequence>
<dbReference type="PANTHER" id="PTHR11505">
    <property type="entry name" value="L1 TRANSPOSABLE ELEMENT-RELATED"/>
    <property type="match status" value="1"/>
</dbReference>
<evidence type="ECO:0000256" key="1">
    <source>
        <dbReference type="ARBA" id="ARBA00061640"/>
    </source>
</evidence>
<dbReference type="FunFam" id="3.30.70.1820:FF:000002">
    <property type="entry name" value="LINE-1 retrotransposable element ORF1 protein"/>
    <property type="match status" value="1"/>
</dbReference>
<comment type="similarity">
    <text evidence="1">Belongs to the transposase 22 family.</text>
</comment>
<dbReference type="Pfam" id="PF02994">
    <property type="entry name" value="Transposase_22"/>
    <property type="match status" value="1"/>
</dbReference>
<dbReference type="Proteomes" id="UP000694726">
    <property type="component" value="Unplaced"/>
</dbReference>
<organism evidence="4 5">
    <name type="scientific">Sus scrofa</name>
    <name type="common">Pig</name>
    <dbReference type="NCBI Taxonomy" id="9823"/>
    <lineage>
        <taxon>Eukaryota</taxon>
        <taxon>Metazoa</taxon>
        <taxon>Chordata</taxon>
        <taxon>Craniata</taxon>
        <taxon>Vertebrata</taxon>
        <taxon>Euteleostomi</taxon>
        <taxon>Mammalia</taxon>
        <taxon>Eutheria</taxon>
        <taxon>Laurasiatheria</taxon>
        <taxon>Artiodactyla</taxon>
        <taxon>Suina</taxon>
        <taxon>Suidae</taxon>
        <taxon>Sus</taxon>
    </lineage>
</organism>
<dbReference type="InterPro" id="IPR043636">
    <property type="entry name" value="L1_RRM_dom"/>
</dbReference>
<dbReference type="InterPro" id="IPR042566">
    <property type="entry name" value="L1_C"/>
</dbReference>
<dbReference type="AlphaFoldDB" id="A0A8D0UAC4"/>